<sequence length="112" mass="11861">MIPITNLSDTLPMPEGQRASLPLLDLKNDTKLVLVALPSGVQIPAHAAPYPASVLLLSGAIEVMLGETWKQVGPGELVPIAEELLHSVRASEPSYFLVSHLRGLGSKSKASN</sequence>
<gene>
    <name evidence="1" type="ORF">IPP58_12295</name>
</gene>
<reference evidence="1" key="1">
    <citation type="submission" date="2020-10" db="EMBL/GenBank/DDBJ databases">
        <title>Connecting structure to function with the recovery of over 1000 high-quality activated sludge metagenome-assembled genomes encoding full-length rRNA genes using long-read sequencing.</title>
        <authorList>
            <person name="Singleton C.M."/>
            <person name="Petriglieri F."/>
            <person name="Kristensen J.M."/>
            <person name="Kirkegaard R.H."/>
            <person name="Michaelsen T.Y."/>
            <person name="Andersen M.H."/>
            <person name="Karst S.M."/>
            <person name="Dueholm M.S."/>
            <person name="Nielsen P.H."/>
            <person name="Albertsen M."/>
        </authorList>
    </citation>
    <scope>NUCLEOTIDE SEQUENCE</scope>
    <source>
        <strain evidence="1">Skiv_18-Q3-R9-52_MAXAC.067</strain>
    </source>
</reference>
<organism evidence="1 2">
    <name type="scientific">Candidatus Geothrix skivensis</name>
    <dbReference type="NCBI Taxonomy" id="2954439"/>
    <lineage>
        <taxon>Bacteria</taxon>
        <taxon>Pseudomonadati</taxon>
        <taxon>Acidobacteriota</taxon>
        <taxon>Holophagae</taxon>
        <taxon>Holophagales</taxon>
        <taxon>Holophagaceae</taxon>
        <taxon>Geothrix</taxon>
    </lineage>
</organism>
<evidence type="ECO:0000313" key="1">
    <source>
        <dbReference type="EMBL" id="MBK9797250.1"/>
    </source>
</evidence>
<dbReference type="Gene3D" id="2.60.120.10">
    <property type="entry name" value="Jelly Rolls"/>
    <property type="match status" value="1"/>
</dbReference>
<accession>A0A9D7SID4</accession>
<dbReference type="InterPro" id="IPR014710">
    <property type="entry name" value="RmlC-like_jellyroll"/>
</dbReference>
<name>A0A9D7SID4_9BACT</name>
<dbReference type="InterPro" id="IPR011051">
    <property type="entry name" value="RmlC_Cupin_sf"/>
</dbReference>
<dbReference type="AlphaFoldDB" id="A0A9D7SID4"/>
<dbReference type="SUPFAM" id="SSF51182">
    <property type="entry name" value="RmlC-like cupins"/>
    <property type="match status" value="1"/>
</dbReference>
<protein>
    <submittedName>
        <fullName evidence="1">Uncharacterized protein</fullName>
    </submittedName>
</protein>
<comment type="caution">
    <text evidence="1">The sequence shown here is derived from an EMBL/GenBank/DDBJ whole genome shotgun (WGS) entry which is preliminary data.</text>
</comment>
<proteinExistence type="predicted"/>
<evidence type="ECO:0000313" key="2">
    <source>
        <dbReference type="Proteomes" id="UP000886657"/>
    </source>
</evidence>
<dbReference type="EMBL" id="JADKIO010000009">
    <property type="protein sequence ID" value="MBK9797250.1"/>
    <property type="molecule type" value="Genomic_DNA"/>
</dbReference>
<dbReference type="Proteomes" id="UP000886657">
    <property type="component" value="Unassembled WGS sequence"/>
</dbReference>